<protein>
    <recommendedName>
        <fullName evidence="1">IrrE N-terminal-like domain-containing protein</fullName>
    </recommendedName>
</protein>
<dbReference type="Proteomes" id="UP000002985">
    <property type="component" value="Unassembled WGS sequence"/>
</dbReference>
<proteinExistence type="predicted"/>
<dbReference type="Gene3D" id="1.10.10.2910">
    <property type="match status" value="1"/>
</dbReference>
<dbReference type="PANTHER" id="PTHR43236">
    <property type="entry name" value="ANTITOXIN HIGA1"/>
    <property type="match status" value="1"/>
</dbReference>
<dbReference type="InterPro" id="IPR052345">
    <property type="entry name" value="Rad_response_metalloprotease"/>
</dbReference>
<dbReference type="PANTHER" id="PTHR43236:SF2">
    <property type="entry name" value="BLL0069 PROTEIN"/>
    <property type="match status" value="1"/>
</dbReference>
<evidence type="ECO:0000313" key="3">
    <source>
        <dbReference type="Proteomes" id="UP000002985"/>
    </source>
</evidence>
<gene>
    <name evidence="2" type="ORF">KSU1_B0285</name>
</gene>
<sequence length="291" mass="33440">MQENKHIKALSREREQEISELAEFIAEEYSTVDYISPEKIAEANQITFSYGDYGDAFDGMLEHRFSKFHIYCNLNRINRIDSPRARFTFCHELGHYYIDEHRQSLESGKVPAHPSRCEYESGNIVEREADYFASNLLMPTKRFLQFAKKVKIGFEGIHKIANNFGVSIISASIRYCSSNIASCAIIKWNVDGYAWKWLSAKTYKAQYRKTIEFQNNLPIDSPTARALRGENSSEKGFFEAGTTASSWFPYIKQGSHKDIIFIEQAISLGRFGVLTFLYPESGNYDFEGNIL</sequence>
<evidence type="ECO:0000259" key="1">
    <source>
        <dbReference type="Pfam" id="PF06114"/>
    </source>
</evidence>
<dbReference type="Pfam" id="PF06114">
    <property type="entry name" value="Peptidase_M78"/>
    <property type="match status" value="1"/>
</dbReference>
<dbReference type="InterPro" id="IPR010359">
    <property type="entry name" value="IrrE_HExxH"/>
</dbReference>
<comment type="caution">
    <text evidence="2">The sequence shown here is derived from an EMBL/GenBank/DDBJ whole genome shotgun (WGS) entry which is preliminary data.</text>
</comment>
<keyword evidence="3" id="KW-1185">Reference proteome</keyword>
<dbReference type="AlphaFoldDB" id="I3IHE7"/>
<dbReference type="eggNOG" id="COG2856">
    <property type="taxonomic scope" value="Bacteria"/>
</dbReference>
<feature type="domain" description="IrrE N-terminal-like" evidence="1">
    <location>
        <begin position="81"/>
        <end position="174"/>
    </location>
</feature>
<evidence type="ECO:0000313" key="2">
    <source>
        <dbReference type="EMBL" id="GAB61142.1"/>
    </source>
</evidence>
<name>I3IHE7_9BACT</name>
<dbReference type="EMBL" id="BAFH01000002">
    <property type="protein sequence ID" value="GAB61142.1"/>
    <property type="molecule type" value="Genomic_DNA"/>
</dbReference>
<dbReference type="OrthoDB" id="581382at2"/>
<organism evidence="2 3">
    <name type="scientific">Candidatus Jettenia caeni</name>
    <dbReference type="NCBI Taxonomy" id="247490"/>
    <lineage>
        <taxon>Bacteria</taxon>
        <taxon>Pseudomonadati</taxon>
        <taxon>Planctomycetota</taxon>
        <taxon>Candidatus Brocadiia</taxon>
        <taxon>Candidatus Brocadiales</taxon>
        <taxon>Candidatus Brocadiaceae</taxon>
        <taxon>Candidatus Jettenia</taxon>
    </lineage>
</organism>
<dbReference type="STRING" id="247490.KSU1_B0285"/>
<reference evidence="2 3" key="1">
    <citation type="journal article" date="2012" name="FEBS Lett.">
        <title>Anammox organism KSU-1 expresses a NirK-type copper-containing nitrite reductase instead of a NirS-type with cytochrome cd1.</title>
        <authorList>
            <person name="Hira D."/>
            <person name="Toh H."/>
            <person name="Migita C.T."/>
            <person name="Okubo H."/>
            <person name="Nishiyama T."/>
            <person name="Hattori M."/>
            <person name="Furukawa K."/>
            <person name="Fujii T."/>
        </authorList>
    </citation>
    <scope>NUCLEOTIDE SEQUENCE [LARGE SCALE GENOMIC DNA]</scope>
</reference>
<accession>I3IHE7</accession>